<keyword evidence="1" id="KW-1133">Transmembrane helix</keyword>
<feature type="transmembrane region" description="Helical" evidence="1">
    <location>
        <begin position="102"/>
        <end position="122"/>
    </location>
</feature>
<evidence type="ECO:0000313" key="3">
    <source>
        <dbReference type="Proteomes" id="UP000323597"/>
    </source>
</evidence>
<organism evidence="2 3">
    <name type="scientific">Gossypium mustelinum</name>
    <name type="common">Cotton</name>
    <name type="synonym">Gossypium caicoense</name>
    <dbReference type="NCBI Taxonomy" id="34275"/>
    <lineage>
        <taxon>Eukaryota</taxon>
        <taxon>Viridiplantae</taxon>
        <taxon>Streptophyta</taxon>
        <taxon>Embryophyta</taxon>
        <taxon>Tracheophyta</taxon>
        <taxon>Spermatophyta</taxon>
        <taxon>Magnoliopsida</taxon>
        <taxon>eudicotyledons</taxon>
        <taxon>Gunneridae</taxon>
        <taxon>Pentapetalae</taxon>
        <taxon>rosids</taxon>
        <taxon>malvids</taxon>
        <taxon>Malvales</taxon>
        <taxon>Malvaceae</taxon>
        <taxon>Malvoideae</taxon>
        <taxon>Gossypium</taxon>
    </lineage>
</organism>
<evidence type="ECO:0000256" key="1">
    <source>
        <dbReference type="SAM" id="Phobius"/>
    </source>
</evidence>
<dbReference type="AlphaFoldDB" id="A0A5D2T552"/>
<dbReference type="EMBL" id="CM017658">
    <property type="protein sequence ID" value="TYI59785.1"/>
    <property type="molecule type" value="Genomic_DNA"/>
</dbReference>
<dbReference type="Proteomes" id="UP000323597">
    <property type="component" value="Chromosome D10"/>
</dbReference>
<proteinExistence type="predicted"/>
<reference evidence="2 3" key="1">
    <citation type="submission" date="2019-07" db="EMBL/GenBank/DDBJ databases">
        <title>WGS assembly of Gossypium mustelinum.</title>
        <authorList>
            <person name="Chen Z.J."/>
            <person name="Sreedasyam A."/>
            <person name="Ando A."/>
            <person name="Song Q."/>
            <person name="De L."/>
            <person name="Hulse-Kemp A."/>
            <person name="Ding M."/>
            <person name="Ye W."/>
            <person name="Kirkbride R."/>
            <person name="Jenkins J."/>
            <person name="Plott C."/>
            <person name="Lovell J."/>
            <person name="Lin Y.-M."/>
            <person name="Vaughn R."/>
            <person name="Liu B."/>
            <person name="Li W."/>
            <person name="Simpson S."/>
            <person name="Scheffler B."/>
            <person name="Saski C."/>
            <person name="Grover C."/>
            <person name="Hu G."/>
            <person name="Conover J."/>
            <person name="Carlson J."/>
            <person name="Shu S."/>
            <person name="Boston L."/>
            <person name="Williams M."/>
            <person name="Peterson D."/>
            <person name="Mcgee K."/>
            <person name="Jones D."/>
            <person name="Wendel J."/>
            <person name="Stelly D."/>
            <person name="Grimwood J."/>
            <person name="Schmutz J."/>
        </authorList>
    </citation>
    <scope>NUCLEOTIDE SEQUENCE [LARGE SCALE GENOMIC DNA]</scope>
    <source>
        <strain evidence="2">1408120.09</strain>
    </source>
</reference>
<gene>
    <name evidence="2" type="ORF">E1A91_D10G061200v1</name>
</gene>
<keyword evidence="3" id="KW-1185">Reference proteome</keyword>
<evidence type="ECO:0000313" key="2">
    <source>
        <dbReference type="EMBL" id="TYI59785.1"/>
    </source>
</evidence>
<accession>A0A5D2T552</accession>
<name>A0A5D2T552_GOSMU</name>
<keyword evidence="1" id="KW-0472">Membrane</keyword>
<protein>
    <submittedName>
        <fullName evidence="2">Uncharacterized protein</fullName>
    </submittedName>
</protein>
<feature type="transmembrane region" description="Helical" evidence="1">
    <location>
        <begin position="7"/>
        <end position="25"/>
    </location>
</feature>
<feature type="transmembrane region" description="Helical" evidence="1">
    <location>
        <begin position="37"/>
        <end position="64"/>
    </location>
</feature>
<sequence>MLIKWRWIYLLVMRVFMLMVLGKFYGTKCCWLQLKYISSIVCEVSSSVIASLLIVESMLILFAFDVAKLKEDINHALLQCSYARVVWDLLGMGLYLRSFQILLSRSLLVIGLSVKGSFYVLFKYFD</sequence>
<keyword evidence="1" id="KW-0812">Transmembrane</keyword>